<reference evidence="1 2" key="1">
    <citation type="journal article" date="2021" name="Plant Biotechnol. J.">
        <title>Multi-omics assisted identification of the key and species-specific regulatory components of drought-tolerant mechanisms in Gossypium stocksii.</title>
        <authorList>
            <person name="Yu D."/>
            <person name="Ke L."/>
            <person name="Zhang D."/>
            <person name="Wu Y."/>
            <person name="Sun Y."/>
            <person name="Mei J."/>
            <person name="Sun J."/>
            <person name="Sun Y."/>
        </authorList>
    </citation>
    <scope>NUCLEOTIDE SEQUENCE [LARGE SCALE GENOMIC DNA]</scope>
    <source>
        <strain evidence="2">cv. E1</strain>
        <tissue evidence="1">Leaf</tissue>
    </source>
</reference>
<sequence>MNRVVGDEIVRSLNSPTTKGPDRIAWIGTSSGCFSIKSTYRKIKERSWNPREDA</sequence>
<comment type="caution">
    <text evidence="1">The sequence shown here is derived from an EMBL/GenBank/DDBJ whole genome shotgun (WGS) entry which is preliminary data.</text>
</comment>
<dbReference type="AlphaFoldDB" id="A0A9D3UVI6"/>
<dbReference type="Proteomes" id="UP000828251">
    <property type="component" value="Unassembled WGS sequence"/>
</dbReference>
<name>A0A9D3UVI6_9ROSI</name>
<accession>A0A9D3UVI6</accession>
<proteinExistence type="predicted"/>
<organism evidence="1 2">
    <name type="scientific">Gossypium stocksii</name>
    <dbReference type="NCBI Taxonomy" id="47602"/>
    <lineage>
        <taxon>Eukaryota</taxon>
        <taxon>Viridiplantae</taxon>
        <taxon>Streptophyta</taxon>
        <taxon>Embryophyta</taxon>
        <taxon>Tracheophyta</taxon>
        <taxon>Spermatophyta</taxon>
        <taxon>Magnoliopsida</taxon>
        <taxon>eudicotyledons</taxon>
        <taxon>Gunneridae</taxon>
        <taxon>Pentapetalae</taxon>
        <taxon>rosids</taxon>
        <taxon>malvids</taxon>
        <taxon>Malvales</taxon>
        <taxon>Malvaceae</taxon>
        <taxon>Malvoideae</taxon>
        <taxon>Gossypium</taxon>
    </lineage>
</organism>
<protein>
    <submittedName>
        <fullName evidence="1">Uncharacterized protein</fullName>
    </submittedName>
</protein>
<gene>
    <name evidence="1" type="ORF">J1N35_035339</name>
</gene>
<evidence type="ECO:0000313" key="2">
    <source>
        <dbReference type="Proteomes" id="UP000828251"/>
    </source>
</evidence>
<dbReference type="EMBL" id="JAIQCV010000010">
    <property type="protein sequence ID" value="KAH1057274.1"/>
    <property type="molecule type" value="Genomic_DNA"/>
</dbReference>
<evidence type="ECO:0000313" key="1">
    <source>
        <dbReference type="EMBL" id="KAH1057274.1"/>
    </source>
</evidence>
<keyword evidence="2" id="KW-1185">Reference proteome</keyword>